<feature type="binding site" evidence="5">
    <location>
        <position position="122"/>
    </location>
    <ligand>
        <name>FMN</name>
        <dbReference type="ChEBI" id="CHEBI:58210"/>
    </ligand>
</feature>
<dbReference type="Pfam" id="PF02441">
    <property type="entry name" value="Flavoprotein"/>
    <property type="match status" value="1"/>
</dbReference>
<gene>
    <name evidence="5" type="primary">ubiX</name>
    <name evidence="7" type="ORF">HMPREF9432_01690</name>
</gene>
<dbReference type="EC" id="2.5.1.129" evidence="5"/>
<dbReference type="GeneID" id="32474565"/>
<dbReference type="InterPro" id="IPR036551">
    <property type="entry name" value="Flavin_trans-like"/>
</dbReference>
<dbReference type="Gene3D" id="3.40.50.1950">
    <property type="entry name" value="Flavin prenyltransferase-like"/>
    <property type="match status" value="1"/>
</dbReference>
<feature type="binding site" evidence="5">
    <location>
        <position position="36"/>
    </location>
    <ligand>
        <name>FMN</name>
        <dbReference type="ChEBI" id="CHEBI:58210"/>
    </ligand>
</feature>
<dbReference type="EMBL" id="ADGH01000016">
    <property type="protein sequence ID" value="EHG24016.1"/>
    <property type="molecule type" value="Genomic_DNA"/>
</dbReference>
<dbReference type="NCBIfam" id="NF004685">
    <property type="entry name" value="PRK06029.1"/>
    <property type="match status" value="1"/>
</dbReference>
<dbReference type="NCBIfam" id="TIGR00421">
    <property type="entry name" value="ubiX_pad"/>
    <property type="match status" value="1"/>
</dbReference>
<proteinExistence type="inferred from homology"/>
<keyword evidence="8" id="KW-1185">Reference proteome</keyword>
<dbReference type="PROSITE" id="PS51257">
    <property type="entry name" value="PROKAR_LIPOPROTEIN"/>
    <property type="match status" value="1"/>
</dbReference>
<evidence type="ECO:0000259" key="6">
    <source>
        <dbReference type="Pfam" id="PF02441"/>
    </source>
</evidence>
<evidence type="ECO:0000256" key="5">
    <source>
        <dbReference type="HAMAP-Rule" id="MF_01984"/>
    </source>
</evidence>
<dbReference type="Proteomes" id="UP000003175">
    <property type="component" value="Unassembled WGS sequence"/>
</dbReference>
<dbReference type="InterPro" id="IPR003382">
    <property type="entry name" value="Flavoprotein"/>
</dbReference>
<feature type="binding site" evidence="5">
    <location>
        <begin position="10"/>
        <end position="12"/>
    </location>
    <ligand>
        <name>FMN</name>
        <dbReference type="ChEBI" id="CHEBI:58210"/>
    </ligand>
</feature>
<accession>A0ABN0DNV5</accession>
<name>A0ABN0DNV5_9FIRM</name>
<dbReference type="InterPro" id="IPR004507">
    <property type="entry name" value="UbiX-like"/>
</dbReference>
<dbReference type="PANTHER" id="PTHR43374">
    <property type="entry name" value="FLAVIN PRENYLTRANSFERASE"/>
    <property type="match status" value="1"/>
</dbReference>
<comment type="similarity">
    <text evidence="5">Belongs to the UbiX/PAD1 family.</text>
</comment>
<evidence type="ECO:0000256" key="1">
    <source>
        <dbReference type="ARBA" id="ARBA00022602"/>
    </source>
</evidence>
<keyword evidence="1 5" id="KW-0637">Prenyltransferase</keyword>
<feature type="binding site" evidence="5">
    <location>
        <position position="168"/>
    </location>
    <ligand>
        <name>dimethylallyl phosphate</name>
        <dbReference type="ChEBI" id="CHEBI:88052"/>
    </ligand>
</feature>
<feature type="binding site" evidence="5">
    <location>
        <begin position="87"/>
        <end position="90"/>
    </location>
    <ligand>
        <name>FMN</name>
        <dbReference type="ChEBI" id="CHEBI:58210"/>
    </ligand>
</feature>
<evidence type="ECO:0000256" key="2">
    <source>
        <dbReference type="ARBA" id="ARBA00022630"/>
    </source>
</evidence>
<keyword evidence="2 5" id="KW-0285">Flavoprotein</keyword>
<comment type="caution">
    <text evidence="5">Lacks conserved residue(s) required for the propagation of feature annotation.</text>
</comment>
<keyword evidence="3 5" id="KW-0288">FMN</keyword>
<comment type="catalytic activity">
    <reaction evidence="5">
        <text>dimethylallyl phosphate + FMNH2 = prenylated FMNH2 + phosphate</text>
        <dbReference type="Rhea" id="RHEA:37743"/>
        <dbReference type="ChEBI" id="CHEBI:43474"/>
        <dbReference type="ChEBI" id="CHEBI:57618"/>
        <dbReference type="ChEBI" id="CHEBI:87467"/>
        <dbReference type="ChEBI" id="CHEBI:88052"/>
        <dbReference type="EC" id="2.5.1.129"/>
    </reaction>
</comment>
<evidence type="ECO:0000313" key="7">
    <source>
        <dbReference type="EMBL" id="EHG24016.1"/>
    </source>
</evidence>
<comment type="caution">
    <text evidence="7">The sequence shown here is derived from an EMBL/GenBank/DDBJ whole genome shotgun (WGS) entry which is preliminary data.</text>
</comment>
<dbReference type="SUPFAM" id="SSF52507">
    <property type="entry name" value="Homo-oligomeric flavin-containing Cys decarboxylases, HFCD"/>
    <property type="match status" value="1"/>
</dbReference>
<reference evidence="7 8" key="1">
    <citation type="submission" date="2011-08" db="EMBL/GenBank/DDBJ databases">
        <title>The Genome Sequence of Selenomonas noxia F0398.</title>
        <authorList>
            <consortium name="The Broad Institute Genome Sequencing Platform"/>
            <person name="Earl A."/>
            <person name="Ward D."/>
            <person name="Feldgarden M."/>
            <person name="Gevers D."/>
            <person name="Izard J."/>
            <person name="Ganesan A."/>
            <person name="Blanton J.M."/>
            <person name="Baranova O.V."/>
            <person name="Tanner A.C."/>
            <person name="Dewhirst F.E."/>
            <person name="Young S.K."/>
            <person name="Zeng Q."/>
            <person name="Gargeya S."/>
            <person name="Fitzgerald M."/>
            <person name="Haas B."/>
            <person name="Abouelleil A."/>
            <person name="Alvarado L."/>
            <person name="Arachchi H.M."/>
            <person name="Berlin A."/>
            <person name="Brown A."/>
            <person name="Chapman S.B."/>
            <person name="Chen Z."/>
            <person name="Dunbar C."/>
            <person name="Freedman E."/>
            <person name="Gearin G."/>
            <person name="Gellesch M."/>
            <person name="Goldberg J."/>
            <person name="Griggs A."/>
            <person name="Gujja S."/>
            <person name="Heiman D."/>
            <person name="Howarth C."/>
            <person name="Larson L."/>
            <person name="Lui A."/>
            <person name="MacDonald P.J.P."/>
            <person name="Montmayeur A."/>
            <person name="Murphy C."/>
            <person name="Neiman D."/>
            <person name="Pearson M."/>
            <person name="Priest M."/>
            <person name="Roberts A."/>
            <person name="Saif S."/>
            <person name="Shea T."/>
            <person name="Shenoy N."/>
            <person name="Sisk P."/>
            <person name="Stolte C."/>
            <person name="Sykes S."/>
            <person name="Wortman J."/>
            <person name="Nusbaum C."/>
            <person name="Birren B."/>
        </authorList>
    </citation>
    <scope>NUCLEOTIDE SEQUENCE [LARGE SCALE GENOMIC DNA]</scope>
    <source>
        <strain evidence="7 8">F0398</strain>
    </source>
</reference>
<evidence type="ECO:0000256" key="4">
    <source>
        <dbReference type="ARBA" id="ARBA00022679"/>
    </source>
</evidence>
<sequence length="184" mass="20054">MKRLIVGITGASGSCYAVRLIDVLRDLGMEVHAVLTASGRQVLDYECGVTEEDLARRVTVLYPNEDVGAALASGSFRTDAMVVLPCSMKTAGAIAHGVTDDLLTRAADVTLKEGRSLLLVPRETPMHEIHLENLLRLARAGAIVMPAAPGFYHRPETLDDLVNMMVGKILDRLGIEAELFTRWR</sequence>
<feature type="binding site" evidence="5">
    <location>
        <position position="152"/>
    </location>
    <ligand>
        <name>dimethylallyl phosphate</name>
        <dbReference type="ChEBI" id="CHEBI:88052"/>
    </ligand>
</feature>
<feature type="domain" description="Flavoprotein" evidence="6">
    <location>
        <begin position="2"/>
        <end position="173"/>
    </location>
</feature>
<organism evidence="7 8">
    <name type="scientific">Selenomonas noxia F0398</name>
    <dbReference type="NCBI Taxonomy" id="702437"/>
    <lineage>
        <taxon>Bacteria</taxon>
        <taxon>Bacillati</taxon>
        <taxon>Bacillota</taxon>
        <taxon>Negativicutes</taxon>
        <taxon>Selenomonadales</taxon>
        <taxon>Selenomonadaceae</taxon>
        <taxon>Selenomonas</taxon>
    </lineage>
</organism>
<evidence type="ECO:0000313" key="8">
    <source>
        <dbReference type="Proteomes" id="UP000003175"/>
    </source>
</evidence>
<protein>
    <recommendedName>
        <fullName evidence="5">Flavin prenyltransferase UbiX</fullName>
        <ecNumber evidence="5">2.5.1.129</ecNumber>
    </recommendedName>
</protein>
<dbReference type="HAMAP" id="MF_01984">
    <property type="entry name" value="ubiX_pad"/>
    <property type="match status" value="1"/>
</dbReference>
<evidence type="ECO:0000256" key="3">
    <source>
        <dbReference type="ARBA" id="ARBA00022643"/>
    </source>
</evidence>
<dbReference type="PANTHER" id="PTHR43374:SF1">
    <property type="entry name" value="FLAVIN PRENYLTRANSFERASE PAD1, MITOCHONDRIAL"/>
    <property type="match status" value="1"/>
</dbReference>
<dbReference type="RefSeq" id="WP_006693836.1">
    <property type="nucleotide sequence ID" value="NZ_JH376860.1"/>
</dbReference>
<comment type="function">
    <text evidence="5">Flavin prenyltransferase that catalyzes the synthesis of the prenylated FMN cofactor (prenyl-FMN) for 4-hydroxy-3-polyprenylbenzoic acid decarboxylase UbiD. The prenyltransferase is metal-independent and links a dimethylallyl moiety from dimethylallyl monophosphate (DMAP) to the flavin N5 and C6 atoms of FMN.</text>
</comment>
<keyword evidence="4 5" id="KW-0808">Transferase</keyword>